<protein>
    <submittedName>
        <fullName evidence="1">Uncharacterized protein</fullName>
    </submittedName>
</protein>
<proteinExistence type="predicted"/>
<name>A0A8C4J2Q8_DRONO</name>
<evidence type="ECO:0000313" key="2">
    <source>
        <dbReference type="Proteomes" id="UP000694423"/>
    </source>
</evidence>
<dbReference type="Proteomes" id="UP000694423">
    <property type="component" value="Unplaced"/>
</dbReference>
<dbReference type="Ensembl" id="ENSDNVT00000001106.1">
    <property type="protein sequence ID" value="ENSDNVP00000000916.1"/>
    <property type="gene ID" value="ENSDNVG00000000688.1"/>
</dbReference>
<keyword evidence="2" id="KW-1185">Reference proteome</keyword>
<evidence type="ECO:0000313" key="1">
    <source>
        <dbReference type="Ensembl" id="ENSDNVP00000000916.1"/>
    </source>
</evidence>
<accession>A0A8C4J2Q8</accession>
<sequence length="103" mass="11538">MCPVGQRSLTCFEKVLVNLFLKSASEQDYSCPCLLSMKPFPAWVLYCSIHTGPDECSVSFLLTENVISCARSCSIFGWYNQMPMRPIPGHISSHKSFHMASLV</sequence>
<organism evidence="1 2">
    <name type="scientific">Dromaius novaehollandiae</name>
    <name type="common">Emu</name>
    <dbReference type="NCBI Taxonomy" id="8790"/>
    <lineage>
        <taxon>Eukaryota</taxon>
        <taxon>Metazoa</taxon>
        <taxon>Chordata</taxon>
        <taxon>Craniata</taxon>
        <taxon>Vertebrata</taxon>
        <taxon>Euteleostomi</taxon>
        <taxon>Archelosauria</taxon>
        <taxon>Archosauria</taxon>
        <taxon>Dinosauria</taxon>
        <taxon>Saurischia</taxon>
        <taxon>Theropoda</taxon>
        <taxon>Coelurosauria</taxon>
        <taxon>Aves</taxon>
        <taxon>Palaeognathae</taxon>
        <taxon>Casuariiformes</taxon>
        <taxon>Dromaiidae</taxon>
        <taxon>Dromaius</taxon>
    </lineage>
</organism>
<reference evidence="1" key="1">
    <citation type="submission" date="2025-08" db="UniProtKB">
        <authorList>
            <consortium name="Ensembl"/>
        </authorList>
    </citation>
    <scope>IDENTIFICATION</scope>
</reference>
<reference evidence="1" key="2">
    <citation type="submission" date="2025-09" db="UniProtKB">
        <authorList>
            <consortium name="Ensembl"/>
        </authorList>
    </citation>
    <scope>IDENTIFICATION</scope>
</reference>
<dbReference type="AlphaFoldDB" id="A0A8C4J2Q8"/>